<evidence type="ECO:0000259" key="8">
    <source>
        <dbReference type="PROSITE" id="PS50157"/>
    </source>
</evidence>
<sequence length="689" mass="78580">TNDTPLCIAVICGQAKIIEFLSKEDVKTIKPTITDFDDDYVPDNVLFAVKDINGMFYHPVIIFQKTCEVITKIAIYEGGTVLKIAEPKTKQCHVAESANKVARTQKKNRRKGKPQQKKTHVYSNGCTEKCYNKKDCKIHGETTDINNGTNHGKQIQQLEMSKHKLQDKSMSDTTYRQKLKNMPEYLESTRNKHARTTRVHGKEDQRSSDDVRMKNKTAKHTSSIKNANSAKIQSKVPQSKTKAQQRSNTLKIKEPEHIHDVHSSVRRRKITIKSTENQDQIKEKNYKTKKYSREMPENETKSVHTVQSMLCEDNPPSMDQQSSVVSSEVSTTMCASSTSGQDELQQISYTMQLDHHKTSTSAIKSNCANQSDTLQLPNNMFDPFKFLSTLHKRSSKTNSSKQTSISSTKEKNLTILQLDDITYGQFSRQDKKNQASKLRYNAGSKSSLNTDTSPVTPKPIHVTGGDESNYDVLDDHEGVSTTKAIHTNPPFSLQQKDGEEYKCHLCNKTYSSKRNRARHVKDVHQNTDSFKCSLCDKSFKTQQNRREHARVHEKSVLFHCEKCGNKYKRKKDLNISMFAQYLEYGDVSSGVDPAIKAVTLIDVLTTLNDSLCMVAELLRKKKAKIKHCLIRENMEEMIDKQDGQMKSDNLFFKGIFEEGNETWVHTETKEKEFVTTNVDIDGDLIEFER</sequence>
<feature type="domain" description="C2H2-type" evidence="8">
    <location>
        <begin position="530"/>
        <end position="552"/>
    </location>
</feature>
<gene>
    <name evidence="10" type="primary">LOC102800579</name>
</gene>
<dbReference type="SMART" id="SM00355">
    <property type="entry name" value="ZnF_C2H2"/>
    <property type="match status" value="2"/>
</dbReference>
<dbReference type="RefSeq" id="XP_006824807.1">
    <property type="nucleotide sequence ID" value="XM_006824744.1"/>
</dbReference>
<evidence type="ECO:0000256" key="6">
    <source>
        <dbReference type="PROSITE-ProRule" id="PRU00042"/>
    </source>
</evidence>
<feature type="compositionally biased region" description="Polar residues" evidence="7">
    <location>
        <begin position="220"/>
        <end position="250"/>
    </location>
</feature>
<evidence type="ECO:0000256" key="1">
    <source>
        <dbReference type="ARBA" id="ARBA00022723"/>
    </source>
</evidence>
<dbReference type="Proteomes" id="UP000694865">
    <property type="component" value="Unplaced"/>
</dbReference>
<feature type="compositionally biased region" description="Basic residues" evidence="7">
    <location>
        <begin position="103"/>
        <end position="120"/>
    </location>
</feature>
<feature type="region of interest" description="Disordered" evidence="7">
    <location>
        <begin position="181"/>
        <end position="282"/>
    </location>
</feature>
<dbReference type="PANTHER" id="PTHR24388:SF104">
    <property type="entry name" value="AT-RICH BINDING PROTEIN-RELATED"/>
    <property type="match status" value="1"/>
</dbReference>
<dbReference type="PANTHER" id="PTHR24388">
    <property type="entry name" value="ZINC FINGER PROTEIN"/>
    <property type="match status" value="1"/>
</dbReference>
<dbReference type="InterPro" id="IPR050527">
    <property type="entry name" value="Snail/Krueppel_Znf"/>
</dbReference>
<evidence type="ECO:0000256" key="5">
    <source>
        <dbReference type="ARBA" id="ARBA00023242"/>
    </source>
</evidence>
<accession>A0ABM0MXR6</accession>
<evidence type="ECO:0000313" key="9">
    <source>
        <dbReference type="Proteomes" id="UP000694865"/>
    </source>
</evidence>
<dbReference type="PROSITE" id="PS00028">
    <property type="entry name" value="ZINC_FINGER_C2H2_1"/>
    <property type="match status" value="2"/>
</dbReference>
<keyword evidence="9" id="KW-1185">Reference proteome</keyword>
<feature type="domain" description="C2H2-type" evidence="8">
    <location>
        <begin position="501"/>
        <end position="529"/>
    </location>
</feature>
<feature type="compositionally biased region" description="Basic and acidic residues" evidence="7">
    <location>
        <begin position="200"/>
        <end position="213"/>
    </location>
</feature>
<feature type="non-terminal residue" evidence="10">
    <location>
        <position position="689"/>
    </location>
</feature>
<dbReference type="InterPro" id="IPR036236">
    <property type="entry name" value="Znf_C2H2_sf"/>
</dbReference>
<feature type="non-terminal residue" evidence="10">
    <location>
        <position position="1"/>
    </location>
</feature>
<keyword evidence="1" id="KW-0479">Metal-binding</keyword>
<keyword evidence="5" id="KW-0539">Nucleus</keyword>
<protein>
    <submittedName>
        <fullName evidence="10">Spindle pole body component 110-like</fullName>
    </submittedName>
</protein>
<feature type="region of interest" description="Disordered" evidence="7">
    <location>
        <begin position="428"/>
        <end position="468"/>
    </location>
</feature>
<dbReference type="SUPFAM" id="SSF57667">
    <property type="entry name" value="beta-beta-alpha zinc fingers"/>
    <property type="match status" value="1"/>
</dbReference>
<dbReference type="Pfam" id="PF00096">
    <property type="entry name" value="zf-C2H2"/>
    <property type="match status" value="2"/>
</dbReference>
<keyword evidence="4" id="KW-0862">Zinc</keyword>
<feature type="compositionally biased region" description="Polar residues" evidence="7">
    <location>
        <begin position="443"/>
        <end position="455"/>
    </location>
</feature>
<evidence type="ECO:0000313" key="10">
    <source>
        <dbReference type="RefSeq" id="XP_006824807.1"/>
    </source>
</evidence>
<proteinExistence type="predicted"/>
<keyword evidence="2" id="KW-0677">Repeat</keyword>
<evidence type="ECO:0000256" key="3">
    <source>
        <dbReference type="ARBA" id="ARBA00022771"/>
    </source>
</evidence>
<dbReference type="Gene3D" id="3.30.160.60">
    <property type="entry name" value="Classic Zinc Finger"/>
    <property type="match status" value="2"/>
</dbReference>
<feature type="region of interest" description="Disordered" evidence="7">
    <location>
        <begin position="100"/>
        <end position="120"/>
    </location>
</feature>
<reference evidence="10" key="1">
    <citation type="submission" date="2025-08" db="UniProtKB">
        <authorList>
            <consortium name="RefSeq"/>
        </authorList>
    </citation>
    <scope>IDENTIFICATION</scope>
    <source>
        <tissue evidence="10">Testes</tissue>
    </source>
</reference>
<feature type="compositionally biased region" description="Basic and acidic residues" evidence="7">
    <location>
        <begin position="251"/>
        <end position="263"/>
    </location>
</feature>
<dbReference type="InterPro" id="IPR013087">
    <property type="entry name" value="Znf_C2H2_type"/>
</dbReference>
<keyword evidence="3 6" id="KW-0863">Zinc-finger</keyword>
<dbReference type="PROSITE" id="PS50157">
    <property type="entry name" value="ZINC_FINGER_C2H2_2"/>
    <property type="match status" value="2"/>
</dbReference>
<organism evidence="9 10">
    <name type="scientific">Saccoglossus kowalevskii</name>
    <name type="common">Acorn worm</name>
    <dbReference type="NCBI Taxonomy" id="10224"/>
    <lineage>
        <taxon>Eukaryota</taxon>
        <taxon>Metazoa</taxon>
        <taxon>Hemichordata</taxon>
        <taxon>Enteropneusta</taxon>
        <taxon>Harrimaniidae</taxon>
        <taxon>Saccoglossus</taxon>
    </lineage>
</organism>
<evidence type="ECO:0000256" key="7">
    <source>
        <dbReference type="SAM" id="MobiDB-lite"/>
    </source>
</evidence>
<dbReference type="GeneID" id="102800579"/>
<evidence type="ECO:0000256" key="4">
    <source>
        <dbReference type="ARBA" id="ARBA00022833"/>
    </source>
</evidence>
<evidence type="ECO:0000256" key="2">
    <source>
        <dbReference type="ARBA" id="ARBA00022737"/>
    </source>
</evidence>
<name>A0ABM0MXR6_SACKO</name>